<evidence type="ECO:0000256" key="1">
    <source>
        <dbReference type="SAM" id="Phobius"/>
    </source>
</evidence>
<name>A0A0G0UFW6_9BACT</name>
<gene>
    <name evidence="2" type="ORF">UU35_C0001G0074</name>
</gene>
<dbReference type="Proteomes" id="UP000034616">
    <property type="component" value="Unassembled WGS sequence"/>
</dbReference>
<dbReference type="EMBL" id="LCAH01000001">
    <property type="protein sequence ID" value="KKR87793.1"/>
    <property type="molecule type" value="Genomic_DNA"/>
</dbReference>
<protein>
    <recommendedName>
        <fullName evidence="4">DUF5671 domain-containing protein</fullName>
    </recommendedName>
</protein>
<evidence type="ECO:0000313" key="2">
    <source>
        <dbReference type="EMBL" id="KKR87793.1"/>
    </source>
</evidence>
<evidence type="ECO:0008006" key="4">
    <source>
        <dbReference type="Google" id="ProtNLM"/>
    </source>
</evidence>
<comment type="caution">
    <text evidence="2">The sequence shown here is derived from an EMBL/GenBank/DDBJ whole genome shotgun (WGS) entry which is preliminary data.</text>
</comment>
<feature type="transmembrane region" description="Helical" evidence="1">
    <location>
        <begin position="12"/>
        <end position="32"/>
    </location>
</feature>
<proteinExistence type="predicted"/>
<organism evidence="2 3">
    <name type="scientific">Candidatus Uhrbacteria bacterium GW2011_GWC2_41_11</name>
    <dbReference type="NCBI Taxonomy" id="1618985"/>
    <lineage>
        <taxon>Bacteria</taxon>
        <taxon>Candidatus Uhriibacteriota</taxon>
    </lineage>
</organism>
<accession>A0A0G0UFW6</accession>
<keyword evidence="1" id="KW-0812">Transmembrane</keyword>
<reference evidence="2 3" key="1">
    <citation type="journal article" date="2015" name="Nature">
        <title>rRNA introns, odd ribosomes, and small enigmatic genomes across a large radiation of phyla.</title>
        <authorList>
            <person name="Brown C.T."/>
            <person name="Hug L.A."/>
            <person name="Thomas B.C."/>
            <person name="Sharon I."/>
            <person name="Castelle C.J."/>
            <person name="Singh A."/>
            <person name="Wilkins M.J."/>
            <person name="Williams K.H."/>
            <person name="Banfield J.F."/>
        </authorList>
    </citation>
    <scope>NUCLEOTIDE SEQUENCE [LARGE SCALE GENOMIC DNA]</scope>
</reference>
<keyword evidence="1" id="KW-0472">Membrane</keyword>
<evidence type="ECO:0000313" key="3">
    <source>
        <dbReference type="Proteomes" id="UP000034616"/>
    </source>
</evidence>
<dbReference type="AlphaFoldDB" id="A0A0G0UFW6"/>
<sequence>MTKGGSVILRIYFVLVTFVTLMMLIFSVSDLLNITLRTFVFSAADAPEYPSYCDNTIQTKEACDIQKTDEIKSAHVRKQQSAVRDIAMILVAAPLFWLHWRVVYRDWTEEQEEKNA</sequence>
<keyword evidence="1" id="KW-1133">Transmembrane helix</keyword>